<dbReference type="Proteomes" id="UP000035642">
    <property type="component" value="Unassembled WGS sequence"/>
</dbReference>
<dbReference type="WBParaSite" id="ACAC_0000342201-mRNA-1">
    <property type="protein sequence ID" value="ACAC_0000342201-mRNA-1"/>
    <property type="gene ID" value="ACAC_0000342201"/>
</dbReference>
<evidence type="ECO:0000313" key="3">
    <source>
        <dbReference type="Proteomes" id="UP000035642"/>
    </source>
</evidence>
<dbReference type="AlphaFoldDB" id="A0A0K0D049"/>
<organism evidence="3 4">
    <name type="scientific">Angiostrongylus cantonensis</name>
    <name type="common">Rat lungworm</name>
    <dbReference type="NCBI Taxonomy" id="6313"/>
    <lineage>
        <taxon>Eukaryota</taxon>
        <taxon>Metazoa</taxon>
        <taxon>Ecdysozoa</taxon>
        <taxon>Nematoda</taxon>
        <taxon>Chromadorea</taxon>
        <taxon>Rhabditida</taxon>
        <taxon>Rhabditina</taxon>
        <taxon>Rhabditomorpha</taxon>
        <taxon>Strongyloidea</taxon>
        <taxon>Metastrongylidae</taxon>
        <taxon>Angiostrongylus</taxon>
    </lineage>
</organism>
<evidence type="ECO:0000313" key="4">
    <source>
        <dbReference type="WBParaSite" id="ACAC_0000342201-mRNA-1"/>
    </source>
</evidence>
<evidence type="ECO:0000256" key="1">
    <source>
        <dbReference type="SAM" id="MobiDB-lite"/>
    </source>
</evidence>
<reference evidence="3" key="1">
    <citation type="submission" date="2012-09" db="EMBL/GenBank/DDBJ databases">
        <authorList>
            <person name="Martin A.A."/>
        </authorList>
    </citation>
    <scope>NUCLEOTIDE SEQUENCE</scope>
</reference>
<keyword evidence="2" id="KW-0732">Signal</keyword>
<keyword evidence="3" id="KW-1185">Reference proteome</keyword>
<feature type="region of interest" description="Disordered" evidence="1">
    <location>
        <begin position="101"/>
        <end position="134"/>
    </location>
</feature>
<feature type="signal peptide" evidence="2">
    <location>
        <begin position="1"/>
        <end position="20"/>
    </location>
</feature>
<proteinExistence type="predicted"/>
<name>A0A0K0D049_ANGCA</name>
<accession>A0A0K0D049</accession>
<feature type="compositionally biased region" description="Low complexity" evidence="1">
    <location>
        <begin position="115"/>
        <end position="127"/>
    </location>
</feature>
<sequence length="153" mass="16191">MKRLYSLLALFLLFIVQTDGQYYGGYPFYGYGFNPYGGYNPYSGFNPYGGFNPFGGYNPYGGYNPFGGYNPYGGYSPYGGYNPYGGYSPYGGFGNAPDASVGLNNRKLPGEEGSRNNPPNNGTSPSTQGSLREALTGAAATGLGLLASAFGKK</sequence>
<protein>
    <submittedName>
        <fullName evidence="4">Secreted protein</fullName>
    </submittedName>
</protein>
<dbReference type="STRING" id="6313.A0A0K0D049"/>
<feature type="chain" id="PRO_5005326645" evidence="2">
    <location>
        <begin position="21"/>
        <end position="153"/>
    </location>
</feature>
<evidence type="ECO:0000256" key="2">
    <source>
        <dbReference type="SAM" id="SignalP"/>
    </source>
</evidence>
<reference evidence="4" key="2">
    <citation type="submission" date="2017-02" db="UniProtKB">
        <authorList>
            <consortium name="WormBaseParasite"/>
        </authorList>
    </citation>
    <scope>IDENTIFICATION</scope>
</reference>